<keyword evidence="14" id="KW-1133">Transmembrane helix</keyword>
<dbReference type="GO" id="GO:0005506">
    <property type="term" value="F:iron ion binding"/>
    <property type="evidence" value="ECO:0007669"/>
    <property type="project" value="InterPro"/>
</dbReference>
<evidence type="ECO:0000256" key="13">
    <source>
        <dbReference type="PIRSR" id="PIRSR602401-1"/>
    </source>
</evidence>
<evidence type="ECO:0000256" key="8">
    <source>
        <dbReference type="ARBA" id="ARBA00022848"/>
    </source>
</evidence>
<dbReference type="InterPro" id="IPR002401">
    <property type="entry name" value="Cyt_P450_E_grp-I"/>
</dbReference>
<evidence type="ECO:0000256" key="2">
    <source>
        <dbReference type="ARBA" id="ARBA00004174"/>
    </source>
</evidence>
<name>B4LLJ9_DROVI</name>
<evidence type="ECO:0000256" key="6">
    <source>
        <dbReference type="ARBA" id="ARBA00022723"/>
    </source>
</evidence>
<keyword evidence="5 13" id="KW-0349">Heme</keyword>
<evidence type="ECO:0000256" key="10">
    <source>
        <dbReference type="ARBA" id="ARBA00023004"/>
    </source>
</evidence>
<dbReference type="PANTHER" id="PTHR24292">
    <property type="entry name" value="CYTOCHROME P450"/>
    <property type="match status" value="1"/>
</dbReference>
<keyword evidence="14" id="KW-0812">Transmembrane</keyword>
<evidence type="ECO:0000256" key="14">
    <source>
        <dbReference type="SAM" id="Phobius"/>
    </source>
</evidence>
<dbReference type="GO" id="GO:0005789">
    <property type="term" value="C:endoplasmic reticulum membrane"/>
    <property type="evidence" value="ECO:0007669"/>
    <property type="project" value="UniProtKB-SubCell"/>
</dbReference>
<keyword evidence="12 14" id="KW-0472">Membrane</keyword>
<gene>
    <name evidence="15" type="primary">Dvir\GJ21720</name>
    <name evidence="15" type="ORF">Dvir_GJ21720</name>
</gene>
<dbReference type="PRINTS" id="PR00385">
    <property type="entry name" value="P450"/>
</dbReference>
<comment type="similarity">
    <text evidence="4">Belongs to the cytochrome P450 family.</text>
</comment>
<dbReference type="Pfam" id="PF00067">
    <property type="entry name" value="p450"/>
    <property type="match status" value="2"/>
</dbReference>
<dbReference type="CDD" id="cd11056">
    <property type="entry name" value="CYP6-like"/>
    <property type="match status" value="2"/>
</dbReference>
<accession>B4LLJ9</accession>
<reference evidence="15 16" key="1">
    <citation type="journal article" date="2007" name="Nature">
        <title>Evolution of genes and genomes on the Drosophila phylogeny.</title>
        <authorList>
            <consortium name="Drosophila 12 Genomes Consortium"/>
            <person name="Clark A.G."/>
            <person name="Eisen M.B."/>
            <person name="Smith D.R."/>
            <person name="Bergman C.M."/>
            <person name="Oliver B."/>
            <person name="Markow T.A."/>
            <person name="Kaufman T.C."/>
            <person name="Kellis M."/>
            <person name="Gelbart W."/>
            <person name="Iyer V.N."/>
            <person name="Pollard D.A."/>
            <person name="Sackton T.B."/>
            <person name="Larracuente A.M."/>
            <person name="Singh N.D."/>
            <person name="Abad J.P."/>
            <person name="Abt D.N."/>
            <person name="Adryan B."/>
            <person name="Aguade M."/>
            <person name="Akashi H."/>
            <person name="Anderson W.W."/>
            <person name="Aquadro C.F."/>
            <person name="Ardell D.H."/>
            <person name="Arguello R."/>
            <person name="Artieri C.G."/>
            <person name="Barbash D.A."/>
            <person name="Barker D."/>
            <person name="Barsanti P."/>
            <person name="Batterham P."/>
            <person name="Batzoglou S."/>
            <person name="Begun D."/>
            <person name="Bhutkar A."/>
            <person name="Blanco E."/>
            <person name="Bosak S.A."/>
            <person name="Bradley R.K."/>
            <person name="Brand A.D."/>
            <person name="Brent M.R."/>
            <person name="Brooks A.N."/>
            <person name="Brown R.H."/>
            <person name="Butlin R.K."/>
            <person name="Caggese C."/>
            <person name="Calvi B.R."/>
            <person name="Bernardo de Carvalho A."/>
            <person name="Caspi A."/>
            <person name="Castrezana S."/>
            <person name="Celniker S.E."/>
            <person name="Chang J.L."/>
            <person name="Chapple C."/>
            <person name="Chatterji S."/>
            <person name="Chinwalla A."/>
            <person name="Civetta A."/>
            <person name="Clifton S.W."/>
            <person name="Comeron J.M."/>
            <person name="Costello J.C."/>
            <person name="Coyne J.A."/>
            <person name="Daub J."/>
            <person name="David R.G."/>
            <person name="Delcher A.L."/>
            <person name="Delehaunty K."/>
            <person name="Do C.B."/>
            <person name="Ebling H."/>
            <person name="Edwards K."/>
            <person name="Eickbush T."/>
            <person name="Evans J.D."/>
            <person name="Filipski A."/>
            <person name="Findeiss S."/>
            <person name="Freyhult E."/>
            <person name="Fulton L."/>
            <person name="Fulton R."/>
            <person name="Garcia A.C."/>
            <person name="Gardiner A."/>
            <person name="Garfield D.A."/>
            <person name="Garvin B.E."/>
            <person name="Gibson G."/>
            <person name="Gilbert D."/>
            <person name="Gnerre S."/>
            <person name="Godfrey J."/>
            <person name="Good R."/>
            <person name="Gotea V."/>
            <person name="Gravely B."/>
            <person name="Greenberg A.J."/>
            <person name="Griffiths-Jones S."/>
            <person name="Gross S."/>
            <person name="Guigo R."/>
            <person name="Gustafson E.A."/>
            <person name="Haerty W."/>
            <person name="Hahn M.W."/>
            <person name="Halligan D.L."/>
            <person name="Halpern A.L."/>
            <person name="Halter G.M."/>
            <person name="Han M.V."/>
            <person name="Heger A."/>
            <person name="Hillier L."/>
            <person name="Hinrichs A.S."/>
            <person name="Holmes I."/>
            <person name="Hoskins R.A."/>
            <person name="Hubisz M.J."/>
            <person name="Hultmark D."/>
            <person name="Huntley M.A."/>
            <person name="Jaffe D.B."/>
            <person name="Jagadeeshan S."/>
            <person name="Jeck W.R."/>
            <person name="Johnson J."/>
            <person name="Jones C.D."/>
            <person name="Jordan W.C."/>
            <person name="Karpen G.H."/>
            <person name="Kataoka E."/>
            <person name="Keightley P.D."/>
            <person name="Kheradpour P."/>
            <person name="Kirkness E.F."/>
            <person name="Koerich L.B."/>
            <person name="Kristiansen K."/>
            <person name="Kudrna D."/>
            <person name="Kulathinal R.J."/>
            <person name="Kumar S."/>
            <person name="Kwok R."/>
            <person name="Lander E."/>
            <person name="Langley C.H."/>
            <person name="Lapoint R."/>
            <person name="Lazzaro B.P."/>
            <person name="Lee S.J."/>
            <person name="Levesque L."/>
            <person name="Li R."/>
            <person name="Lin C.F."/>
            <person name="Lin M.F."/>
            <person name="Lindblad-Toh K."/>
            <person name="Llopart A."/>
            <person name="Long M."/>
            <person name="Low L."/>
            <person name="Lozovsky E."/>
            <person name="Lu J."/>
            <person name="Luo M."/>
            <person name="Machado C.A."/>
            <person name="Makalowski W."/>
            <person name="Marzo M."/>
            <person name="Matsuda M."/>
            <person name="Matzkin L."/>
            <person name="McAllister B."/>
            <person name="McBride C.S."/>
            <person name="McKernan B."/>
            <person name="McKernan K."/>
            <person name="Mendez-Lago M."/>
            <person name="Minx P."/>
            <person name="Mollenhauer M.U."/>
            <person name="Montooth K."/>
            <person name="Mount S.M."/>
            <person name="Mu X."/>
            <person name="Myers E."/>
            <person name="Negre B."/>
            <person name="Newfeld S."/>
            <person name="Nielsen R."/>
            <person name="Noor M.A."/>
            <person name="O'Grady P."/>
            <person name="Pachter L."/>
            <person name="Papaceit M."/>
            <person name="Parisi M.J."/>
            <person name="Parisi M."/>
            <person name="Parts L."/>
            <person name="Pedersen J.S."/>
            <person name="Pesole G."/>
            <person name="Phillippy A.M."/>
            <person name="Ponting C.P."/>
            <person name="Pop M."/>
            <person name="Porcelli D."/>
            <person name="Powell J.R."/>
            <person name="Prohaska S."/>
            <person name="Pruitt K."/>
            <person name="Puig M."/>
            <person name="Quesneville H."/>
            <person name="Ram K.R."/>
            <person name="Rand D."/>
            <person name="Rasmussen M.D."/>
            <person name="Reed L.K."/>
            <person name="Reenan R."/>
            <person name="Reily A."/>
            <person name="Remington K.A."/>
            <person name="Rieger T.T."/>
            <person name="Ritchie M.G."/>
            <person name="Robin C."/>
            <person name="Rogers Y.H."/>
            <person name="Rohde C."/>
            <person name="Rozas J."/>
            <person name="Rubenfield M.J."/>
            <person name="Ruiz A."/>
            <person name="Russo S."/>
            <person name="Salzberg S.L."/>
            <person name="Sanchez-Gracia A."/>
            <person name="Saranga D.J."/>
            <person name="Sato H."/>
            <person name="Schaeffer S.W."/>
            <person name="Schatz M.C."/>
            <person name="Schlenke T."/>
            <person name="Schwartz R."/>
            <person name="Segarra C."/>
            <person name="Singh R.S."/>
            <person name="Sirot L."/>
            <person name="Sirota M."/>
            <person name="Sisneros N.B."/>
            <person name="Smith C.D."/>
            <person name="Smith T.F."/>
            <person name="Spieth J."/>
            <person name="Stage D.E."/>
            <person name="Stark A."/>
            <person name="Stephan W."/>
            <person name="Strausberg R.L."/>
            <person name="Strempel S."/>
            <person name="Sturgill D."/>
            <person name="Sutton G."/>
            <person name="Sutton G.G."/>
            <person name="Tao W."/>
            <person name="Teichmann S."/>
            <person name="Tobari Y.N."/>
            <person name="Tomimura Y."/>
            <person name="Tsolas J.M."/>
            <person name="Valente V.L."/>
            <person name="Venter E."/>
            <person name="Venter J.C."/>
            <person name="Vicario S."/>
            <person name="Vieira F.G."/>
            <person name="Vilella A.J."/>
            <person name="Villasante A."/>
            <person name="Walenz B."/>
            <person name="Wang J."/>
            <person name="Wasserman M."/>
            <person name="Watts T."/>
            <person name="Wilson D."/>
            <person name="Wilson R.K."/>
            <person name="Wing R.A."/>
            <person name="Wolfner M.F."/>
            <person name="Wong A."/>
            <person name="Wong G.K."/>
            <person name="Wu C.I."/>
            <person name="Wu G."/>
            <person name="Yamamoto D."/>
            <person name="Yang H.P."/>
            <person name="Yang S.P."/>
            <person name="Yorke J.A."/>
            <person name="Yoshida K."/>
            <person name="Zdobnov E."/>
            <person name="Zhang P."/>
            <person name="Zhang Y."/>
            <person name="Zimin A.V."/>
            <person name="Baldwin J."/>
            <person name="Abdouelleil A."/>
            <person name="Abdulkadir J."/>
            <person name="Abebe A."/>
            <person name="Abera B."/>
            <person name="Abreu J."/>
            <person name="Acer S.C."/>
            <person name="Aftuck L."/>
            <person name="Alexander A."/>
            <person name="An P."/>
            <person name="Anderson E."/>
            <person name="Anderson S."/>
            <person name="Arachi H."/>
            <person name="Azer M."/>
            <person name="Bachantsang P."/>
            <person name="Barry A."/>
            <person name="Bayul T."/>
            <person name="Berlin A."/>
            <person name="Bessette D."/>
            <person name="Bloom T."/>
            <person name="Blye J."/>
            <person name="Boguslavskiy L."/>
            <person name="Bonnet C."/>
            <person name="Boukhgalter B."/>
            <person name="Bourzgui I."/>
            <person name="Brown A."/>
            <person name="Cahill P."/>
            <person name="Channer S."/>
            <person name="Cheshatsang Y."/>
            <person name="Chuda L."/>
            <person name="Citroen M."/>
            <person name="Collymore A."/>
            <person name="Cooke P."/>
            <person name="Costello M."/>
            <person name="D'Aco K."/>
            <person name="Daza R."/>
            <person name="De Haan G."/>
            <person name="DeGray S."/>
            <person name="DeMaso C."/>
            <person name="Dhargay N."/>
            <person name="Dooley K."/>
            <person name="Dooley E."/>
            <person name="Doricent M."/>
            <person name="Dorje P."/>
            <person name="Dorjee K."/>
            <person name="Dupes A."/>
            <person name="Elong R."/>
            <person name="Falk J."/>
            <person name="Farina A."/>
            <person name="Faro S."/>
            <person name="Ferguson D."/>
            <person name="Fisher S."/>
            <person name="Foley C.D."/>
            <person name="Franke A."/>
            <person name="Friedrich D."/>
            <person name="Gadbois L."/>
            <person name="Gearin G."/>
            <person name="Gearin C.R."/>
            <person name="Giannoukos G."/>
            <person name="Goode T."/>
            <person name="Graham J."/>
            <person name="Grandbois E."/>
            <person name="Grewal S."/>
            <person name="Gyaltsen K."/>
            <person name="Hafez N."/>
            <person name="Hagos B."/>
            <person name="Hall J."/>
            <person name="Henson C."/>
            <person name="Hollinger A."/>
            <person name="Honan T."/>
            <person name="Huard M.D."/>
            <person name="Hughes L."/>
            <person name="Hurhula B."/>
            <person name="Husby M.E."/>
            <person name="Kamat A."/>
            <person name="Kanga B."/>
            <person name="Kashin S."/>
            <person name="Khazanovich D."/>
            <person name="Kisner P."/>
            <person name="Lance K."/>
            <person name="Lara M."/>
            <person name="Lee W."/>
            <person name="Lennon N."/>
            <person name="Letendre F."/>
            <person name="LeVine R."/>
            <person name="Lipovsky A."/>
            <person name="Liu X."/>
            <person name="Liu J."/>
            <person name="Liu S."/>
            <person name="Lokyitsang T."/>
            <person name="Lokyitsang Y."/>
            <person name="Lubonja R."/>
            <person name="Lui A."/>
            <person name="MacDonald P."/>
            <person name="Magnisalis V."/>
            <person name="Maru K."/>
            <person name="Matthews C."/>
            <person name="McCusker W."/>
            <person name="McDonough S."/>
            <person name="Mehta T."/>
            <person name="Meldrim J."/>
            <person name="Meneus L."/>
            <person name="Mihai O."/>
            <person name="Mihalev A."/>
            <person name="Mihova T."/>
            <person name="Mittelman R."/>
            <person name="Mlenga V."/>
            <person name="Montmayeur A."/>
            <person name="Mulrain L."/>
            <person name="Navidi A."/>
            <person name="Naylor J."/>
            <person name="Negash T."/>
            <person name="Nguyen T."/>
            <person name="Nguyen N."/>
            <person name="Nicol R."/>
            <person name="Norbu C."/>
            <person name="Norbu N."/>
            <person name="Novod N."/>
            <person name="O'Neill B."/>
            <person name="Osman S."/>
            <person name="Markiewicz E."/>
            <person name="Oyono O.L."/>
            <person name="Patti C."/>
            <person name="Phunkhang P."/>
            <person name="Pierre F."/>
            <person name="Priest M."/>
            <person name="Raghuraman S."/>
            <person name="Rege F."/>
            <person name="Reyes R."/>
            <person name="Rise C."/>
            <person name="Rogov P."/>
            <person name="Ross K."/>
            <person name="Ryan E."/>
            <person name="Settipalli S."/>
            <person name="Shea T."/>
            <person name="Sherpa N."/>
            <person name="Shi L."/>
            <person name="Shih D."/>
            <person name="Sparrow T."/>
            <person name="Spaulding J."/>
            <person name="Stalker J."/>
            <person name="Stange-Thomann N."/>
            <person name="Stavropoulos S."/>
            <person name="Stone C."/>
            <person name="Strader C."/>
            <person name="Tesfaye S."/>
            <person name="Thomson T."/>
            <person name="Thoulutsang Y."/>
            <person name="Thoulutsang D."/>
            <person name="Topham K."/>
            <person name="Topping I."/>
            <person name="Tsamla T."/>
            <person name="Vassiliev H."/>
            <person name="Vo A."/>
            <person name="Wangchuk T."/>
            <person name="Wangdi T."/>
            <person name="Weiand M."/>
            <person name="Wilkinson J."/>
            <person name="Wilson A."/>
            <person name="Yadav S."/>
            <person name="Young G."/>
            <person name="Yu Q."/>
            <person name="Zembek L."/>
            <person name="Zhong D."/>
            <person name="Zimmer A."/>
            <person name="Zwirko Z."/>
            <person name="Jaffe D.B."/>
            <person name="Alvarez P."/>
            <person name="Brockman W."/>
            <person name="Butler J."/>
            <person name="Chin C."/>
            <person name="Gnerre S."/>
            <person name="Grabherr M."/>
            <person name="Kleber M."/>
            <person name="Mauceli E."/>
            <person name="MacCallum I."/>
        </authorList>
    </citation>
    <scope>NUCLEOTIDE SEQUENCE [LARGE SCALE GENOMIC DNA]</scope>
    <source>
        <strain evidence="16">Tucson 15010-1051.87</strain>
    </source>
</reference>
<comment type="subcellular location">
    <subcellularLocation>
        <location evidence="3">Endoplasmic reticulum membrane</location>
        <topology evidence="3">Peripheral membrane protein</topology>
    </subcellularLocation>
    <subcellularLocation>
        <location evidence="2">Microsome membrane</location>
        <topology evidence="2">Peripheral membrane protein</topology>
    </subcellularLocation>
</comment>
<dbReference type="OrthoDB" id="2789670at2759"/>
<keyword evidence="6 13" id="KW-0479">Metal-binding</keyword>
<evidence type="ECO:0000256" key="12">
    <source>
        <dbReference type="ARBA" id="ARBA00023136"/>
    </source>
</evidence>
<keyword evidence="8" id="KW-0492">Microsome</keyword>
<dbReference type="InterPro" id="IPR036396">
    <property type="entry name" value="Cyt_P450_sf"/>
</dbReference>
<evidence type="ECO:0000256" key="3">
    <source>
        <dbReference type="ARBA" id="ARBA00004406"/>
    </source>
</evidence>
<evidence type="ECO:0000256" key="5">
    <source>
        <dbReference type="ARBA" id="ARBA00022617"/>
    </source>
</evidence>
<dbReference type="InParanoid" id="B4LLJ9"/>
<evidence type="ECO:0000256" key="4">
    <source>
        <dbReference type="ARBA" id="ARBA00010617"/>
    </source>
</evidence>
<keyword evidence="7" id="KW-0256">Endoplasmic reticulum</keyword>
<dbReference type="PANTHER" id="PTHR24292:SF100">
    <property type="entry name" value="CYTOCHROME P450 6A16, ISOFORM B-RELATED"/>
    <property type="match status" value="1"/>
</dbReference>
<evidence type="ECO:0000313" key="15">
    <source>
        <dbReference type="EMBL" id="EDW60862.2"/>
    </source>
</evidence>
<comment type="cofactor">
    <cofactor evidence="1 13">
        <name>heme</name>
        <dbReference type="ChEBI" id="CHEBI:30413"/>
    </cofactor>
</comment>
<sequence length="1004" mass="115893">MLDVIALLLITLAVGFWFVRTRLSYWARRSISHARPTFPMGNLEGFRKDKHFKDILTPLYESFKPTGAPFAGFYFMLRPVVLVLDLELAKEVLIKDFANFEDRGLYHNERDDPLTGHLFRIDGPKWRPLRQKMTSTFSSGKMKFMFPTVCAVGEELAQVCAEQAQNSICGILEINDLMARYTSDVIGSCVFGLDCNGLRNPEAEFAVMGRRAFIERRHNKLIDGFIESFPNLARRLRLRQIHQDITDFYMRIVRDTVNERESKGIVRNDFMNLLIEMKHRGELTLPEMAAQSFIFFAAGFDTSASTLGFALYELAKQPHLQLKLRQDIEQALQAHGGQFTYECMQELRYMELVIAETLRKYPVLPHLSRVSRNFYAAKGNKHFYIEPGQMVFVPVYGIHHDPELYPEPHKFIPERFLADQMAQRHTASWLPFGDGPRNCIGMRFGKMQTSVALFYLLRRFQFSVCPRTASKIEFVKSNILLCPANGIYLKVEELRKSQLTSAHKMSFILALVGIIISLLFYAVRHRHNYWNRRGIPHDVPKFPKGNIGDWPSKRQIGVVFRDYYLKYKNANSPFAGFYFFFTKTVVVTDMELVKRVLIKDFNNFENRGVFYNEIDDPLSATLFSIEGQKWRQLRHKLTPTFTSGKMKHMLPIVLQVAEEMVKVFNDKVSAPQVLEITDLVGRYTADVIGTCAFGLDCNSQRNPDADFVSMGKRAVTERRYHGLLDFILFGFPKLSRRLHLKITTEEVEEFYMRIVRDTINYRLKSNENRGDFMDMLIEMYQKQQKGNTDEGLTFEELAAQAFIFFVAGFETSSTTMGFALYELAQHQDIQDKLRAEINDVLGKHNNKYSYDNVKQMEYLEQVVMETLRKYPVLAHLTRMAISDYSPGDPKYYIEKGSIVVIPALGIHYDPDIYPEPQKFKPERFTEAEISARPACSWLPFGDGPRNCIGSRFGLMQTCVGLAHLIKDFKFSVSPETQIPMKLVTKNILLSSENGIYLNVERVSK</sequence>
<dbReference type="SUPFAM" id="SSF48264">
    <property type="entry name" value="Cytochrome P450"/>
    <property type="match status" value="2"/>
</dbReference>
<dbReference type="GO" id="GO:0020037">
    <property type="term" value="F:heme binding"/>
    <property type="evidence" value="ECO:0007669"/>
    <property type="project" value="InterPro"/>
</dbReference>
<dbReference type="InterPro" id="IPR050476">
    <property type="entry name" value="Insect_CytP450_Detox"/>
</dbReference>
<keyword evidence="10 13" id="KW-0408">Iron</keyword>
<organism evidence="15 16">
    <name type="scientific">Drosophila virilis</name>
    <name type="common">Fruit fly</name>
    <dbReference type="NCBI Taxonomy" id="7244"/>
    <lineage>
        <taxon>Eukaryota</taxon>
        <taxon>Metazoa</taxon>
        <taxon>Ecdysozoa</taxon>
        <taxon>Arthropoda</taxon>
        <taxon>Hexapoda</taxon>
        <taxon>Insecta</taxon>
        <taxon>Pterygota</taxon>
        <taxon>Neoptera</taxon>
        <taxon>Endopterygota</taxon>
        <taxon>Diptera</taxon>
        <taxon>Brachycera</taxon>
        <taxon>Muscomorpha</taxon>
        <taxon>Ephydroidea</taxon>
        <taxon>Drosophilidae</taxon>
        <taxon>Drosophila</taxon>
    </lineage>
</organism>
<evidence type="ECO:0000256" key="9">
    <source>
        <dbReference type="ARBA" id="ARBA00023002"/>
    </source>
</evidence>
<dbReference type="FunFam" id="1.10.630.10:FF:000042">
    <property type="entry name" value="Cytochrome P450"/>
    <property type="match status" value="2"/>
</dbReference>
<dbReference type="EMBL" id="CH940648">
    <property type="protein sequence ID" value="EDW60862.2"/>
    <property type="molecule type" value="Genomic_DNA"/>
</dbReference>
<dbReference type="PROSITE" id="PS00086">
    <property type="entry name" value="CYTOCHROME_P450"/>
    <property type="match status" value="2"/>
</dbReference>
<dbReference type="InterPro" id="IPR017972">
    <property type="entry name" value="Cyt_P450_CS"/>
</dbReference>
<evidence type="ECO:0000256" key="1">
    <source>
        <dbReference type="ARBA" id="ARBA00001971"/>
    </source>
</evidence>
<dbReference type="HOGENOM" id="CLU_001570_5_2_1"/>
<dbReference type="PRINTS" id="PR00463">
    <property type="entry name" value="EP450I"/>
</dbReference>
<protein>
    <submittedName>
        <fullName evidence="15">Uncharacterized protein</fullName>
        <ecNumber evidence="15">1.14.-.-</ecNumber>
    </submittedName>
</protein>
<evidence type="ECO:0000313" key="16">
    <source>
        <dbReference type="Proteomes" id="UP000008792"/>
    </source>
</evidence>
<evidence type="ECO:0000256" key="7">
    <source>
        <dbReference type="ARBA" id="ARBA00022824"/>
    </source>
</evidence>
<keyword evidence="11" id="KW-0503">Monooxygenase</keyword>
<proteinExistence type="inferred from homology"/>
<dbReference type="Gene3D" id="1.10.630.10">
    <property type="entry name" value="Cytochrome P450"/>
    <property type="match status" value="2"/>
</dbReference>
<feature type="transmembrane region" description="Helical" evidence="14">
    <location>
        <begin position="505"/>
        <end position="523"/>
    </location>
</feature>
<dbReference type="GO" id="GO:0004497">
    <property type="term" value="F:monooxygenase activity"/>
    <property type="evidence" value="ECO:0007669"/>
    <property type="project" value="UniProtKB-KW"/>
</dbReference>
<dbReference type="InterPro" id="IPR001128">
    <property type="entry name" value="Cyt_P450"/>
</dbReference>
<dbReference type="SMR" id="B4LLJ9"/>
<dbReference type="Proteomes" id="UP000008792">
    <property type="component" value="Unassembled WGS sequence"/>
</dbReference>
<keyword evidence="9 15" id="KW-0560">Oxidoreductase</keyword>
<evidence type="ECO:0000256" key="11">
    <source>
        <dbReference type="ARBA" id="ARBA00023033"/>
    </source>
</evidence>
<keyword evidence="16" id="KW-1185">Reference proteome</keyword>
<dbReference type="STRING" id="7244.B4LLJ9"/>
<feature type="binding site" description="axial binding residue" evidence="13">
    <location>
        <position position="947"/>
    </location>
    <ligand>
        <name>heme</name>
        <dbReference type="ChEBI" id="CHEBI:30413"/>
    </ligand>
    <ligandPart>
        <name>Fe</name>
        <dbReference type="ChEBI" id="CHEBI:18248"/>
    </ligandPart>
</feature>
<dbReference type="EC" id="1.14.-.-" evidence="15"/>
<dbReference type="GO" id="GO:0016705">
    <property type="term" value="F:oxidoreductase activity, acting on paired donors, with incorporation or reduction of molecular oxygen"/>
    <property type="evidence" value="ECO:0007669"/>
    <property type="project" value="InterPro"/>
</dbReference>
<dbReference type="eggNOG" id="KOG0158">
    <property type="taxonomic scope" value="Eukaryota"/>
</dbReference>
<dbReference type="AlphaFoldDB" id="B4LLJ9"/>